<evidence type="ECO:0000313" key="2">
    <source>
        <dbReference type="EMBL" id="KAE8406259.1"/>
    </source>
</evidence>
<reference evidence="2 3" key="1">
    <citation type="submission" date="2019-04" db="EMBL/GenBank/DDBJ databases">
        <authorList>
            <consortium name="DOE Joint Genome Institute"/>
            <person name="Mondo S."/>
            <person name="Kjaerbolling I."/>
            <person name="Vesth T."/>
            <person name="Frisvad J.C."/>
            <person name="Nybo J.L."/>
            <person name="Theobald S."/>
            <person name="Kildgaard S."/>
            <person name="Isbrandt T."/>
            <person name="Kuo A."/>
            <person name="Sato A."/>
            <person name="Lyhne E.K."/>
            <person name="Kogle M.E."/>
            <person name="Wiebenga A."/>
            <person name="Kun R.S."/>
            <person name="Lubbers R.J."/>
            <person name="Makela M.R."/>
            <person name="Barry K."/>
            <person name="Chovatia M."/>
            <person name="Clum A."/>
            <person name="Daum C."/>
            <person name="Haridas S."/>
            <person name="He G."/>
            <person name="LaButti K."/>
            <person name="Lipzen A."/>
            <person name="Riley R."/>
            <person name="Salamov A."/>
            <person name="Simmons B.A."/>
            <person name="Magnuson J.K."/>
            <person name="Henrissat B."/>
            <person name="Mortensen U.H."/>
            <person name="Larsen T.O."/>
            <person name="Devries R.P."/>
            <person name="Grigoriev I.V."/>
            <person name="Machida M."/>
            <person name="Baker S.E."/>
            <person name="Andersen M.R."/>
            <person name="Cantor M.N."/>
            <person name="Hua S.X."/>
        </authorList>
    </citation>
    <scope>NUCLEOTIDE SEQUENCE [LARGE SCALE GENOMIC DNA]</scope>
    <source>
        <strain evidence="2 3">CBS 119388</strain>
    </source>
</reference>
<feature type="compositionally biased region" description="Low complexity" evidence="1">
    <location>
        <begin position="34"/>
        <end position="43"/>
    </location>
</feature>
<keyword evidence="3" id="KW-1185">Reference proteome</keyword>
<dbReference type="OrthoDB" id="10623273at2759"/>
<protein>
    <submittedName>
        <fullName evidence="2">Uncharacterized protein</fullName>
    </submittedName>
</protein>
<evidence type="ECO:0000313" key="3">
    <source>
        <dbReference type="Proteomes" id="UP000325579"/>
    </source>
</evidence>
<dbReference type="RefSeq" id="XP_031943578.1">
    <property type="nucleotide sequence ID" value="XM_032081446.1"/>
</dbReference>
<sequence>MFVPFASSPINGLGAVAFDAKLGNTKTSSKEKPTSTSQTTTTTHPHHPTVVSASFSAHSCLSHVTIITYHHGISISLSPIVVTIESEDRSIVDRVDRTPTVYGDQPELTGSGPSYGYLLRNPLTSRLSLVLTVETPRREVMVAVRGIYASNYSIDRKSSLLMMPKSIGRCPSCFFL</sequence>
<dbReference type="GeneID" id="43666137"/>
<accession>A0A5N7DJF3</accession>
<gene>
    <name evidence="2" type="ORF">BDV37DRAFT_243498</name>
</gene>
<dbReference type="AlphaFoldDB" id="A0A5N7DJF3"/>
<evidence type="ECO:0000256" key="1">
    <source>
        <dbReference type="SAM" id="MobiDB-lite"/>
    </source>
</evidence>
<dbReference type="EMBL" id="ML736755">
    <property type="protein sequence ID" value="KAE8406259.1"/>
    <property type="molecule type" value="Genomic_DNA"/>
</dbReference>
<organism evidence="2 3">
    <name type="scientific">Aspergillus pseudonomiae</name>
    <dbReference type="NCBI Taxonomy" id="1506151"/>
    <lineage>
        <taxon>Eukaryota</taxon>
        <taxon>Fungi</taxon>
        <taxon>Dikarya</taxon>
        <taxon>Ascomycota</taxon>
        <taxon>Pezizomycotina</taxon>
        <taxon>Eurotiomycetes</taxon>
        <taxon>Eurotiomycetidae</taxon>
        <taxon>Eurotiales</taxon>
        <taxon>Aspergillaceae</taxon>
        <taxon>Aspergillus</taxon>
        <taxon>Aspergillus subgen. Circumdati</taxon>
    </lineage>
</organism>
<feature type="region of interest" description="Disordered" evidence="1">
    <location>
        <begin position="24"/>
        <end position="49"/>
    </location>
</feature>
<dbReference type="Proteomes" id="UP000325579">
    <property type="component" value="Unassembled WGS sequence"/>
</dbReference>
<name>A0A5N7DJF3_9EURO</name>
<proteinExistence type="predicted"/>